<reference evidence="2" key="1">
    <citation type="journal article" date="2014" name="Genome Announc.">
        <title>Draft Genome Sequence of the Yeast Pseudozyma antarctica Type Strain JCM10317, a Producer of the Glycolipid Biosurfactants, Mannosylerythritol Lipids.</title>
        <authorList>
            <person name="Saika A."/>
            <person name="Koike H."/>
            <person name="Hori T."/>
            <person name="Fukuoka T."/>
            <person name="Sato S."/>
            <person name="Habe H."/>
            <person name="Kitamoto D."/>
            <person name="Morita T."/>
        </authorList>
    </citation>
    <scope>NUCLEOTIDE SEQUENCE [LARGE SCALE GENOMIC DNA]</scope>
    <source>
        <strain evidence="2">JCM 10317</strain>
    </source>
</reference>
<dbReference type="AlphaFoldDB" id="A0A081CN45"/>
<gene>
    <name evidence="1" type="ORF">PAN0_038d6324</name>
</gene>
<dbReference type="Proteomes" id="UP000053758">
    <property type="component" value="Unassembled WGS sequence"/>
</dbReference>
<accession>A0A081CN45</accession>
<name>A0A081CN45_PSEA2</name>
<sequence length="748" mass="77916">MDAWSSPWNDDDGVAQPAASSSVANHDKKASPLALPPLPTFDASDPWSTDVAAPQPIEQAELSPDRTPSPQPRDYEAKEHNAPPSPLQTGAAWGDDEFPTSTSSDVPAATSTSTFEHPLDSDLNSSAIVEESSSHDPWGAGSSSNWGAAESTFRPSISTLADPHADSSGWGPSSTTFDQSDTLESRLSSTHLADAQLASSSFGLNDSSIDAESSEHKEASGTNMDVWAAEASSREEKARHLDREEIDRLKSDARKLIASINTETDTQASFASPSVSQGGWTDLFGSEGSQRDKLHHLQSPPSALQSSSGALRLDVMQSSPTTLTHVRGSMASTENRGVKLVAPDHNASWQRGARSITKAGWLPDMLADDAGVSSSQARLSSESATTRTSGPGWTQTSSSDSRSTSGPSFLATFFKGRQAGSDTATSSPDLNQPQPPKAQSNDARTSTSSSRGAMSPAAQFDSYQDDAGSKYTDDPTGPDLLSLDQPPPPASAPASSAAGAAAPAAGAGLLSRWRNSGLFKSSAKKAHPSWASASMKGDDLAWLDDQESNDSPSHKYRYDEVGEDSFDTFQNRNVVPPPSHTRPNVSSPPPDPFDALFGPAAPQVGGSSASTAAPSSARSSLSAQRASGEGGMMTITTNLVRANSLARKGAASPLQPPPPAQGKRMSIAPPPRVSTASPRVQSPSYSSAQQQPVAAADPFADFLSEPPPQPSAPKTVAAQPVASAKQGAAKPNASGALTADDLLFFDNF</sequence>
<evidence type="ECO:0000313" key="1">
    <source>
        <dbReference type="EMBL" id="GAK68091.1"/>
    </source>
</evidence>
<dbReference type="OrthoDB" id="2552531at2759"/>
<protein>
    <submittedName>
        <fullName evidence="1">Uncharacterized protein</fullName>
    </submittedName>
</protein>
<dbReference type="GeneID" id="26307140"/>
<dbReference type="RefSeq" id="XP_014653712.1">
    <property type="nucleotide sequence ID" value="XM_014798226.1"/>
</dbReference>
<organism evidence="1 2">
    <name type="scientific">Pseudozyma antarctica</name>
    <name type="common">Yeast</name>
    <name type="synonym">Candida antarctica</name>
    <dbReference type="NCBI Taxonomy" id="84753"/>
    <lineage>
        <taxon>Eukaryota</taxon>
        <taxon>Fungi</taxon>
        <taxon>Dikarya</taxon>
        <taxon>Basidiomycota</taxon>
        <taxon>Ustilaginomycotina</taxon>
        <taxon>Ustilaginomycetes</taxon>
        <taxon>Ustilaginales</taxon>
        <taxon>Ustilaginaceae</taxon>
        <taxon>Moesziomyces</taxon>
    </lineage>
</organism>
<dbReference type="EMBL" id="DF830105">
    <property type="protein sequence ID" value="GAK68091.1"/>
    <property type="molecule type" value="Genomic_DNA"/>
</dbReference>
<dbReference type="HOGENOM" id="CLU_372200_0_0_1"/>
<proteinExistence type="predicted"/>
<evidence type="ECO:0000313" key="2">
    <source>
        <dbReference type="Proteomes" id="UP000053758"/>
    </source>
</evidence>
<keyword evidence="2" id="KW-1185">Reference proteome</keyword>